<protein>
    <recommendedName>
        <fullName evidence="4">Transmembrane protein</fullName>
    </recommendedName>
</protein>
<comment type="caution">
    <text evidence="2">The sequence shown here is derived from an EMBL/GenBank/DDBJ whole genome shotgun (WGS) entry which is preliminary data.</text>
</comment>
<proteinExistence type="predicted"/>
<dbReference type="OrthoDB" id="5872298at2759"/>
<feature type="transmembrane region" description="Helical" evidence="1">
    <location>
        <begin position="92"/>
        <end position="112"/>
    </location>
</feature>
<dbReference type="EMBL" id="JABEBT010000004">
    <property type="protein sequence ID" value="KAF7639533.1"/>
    <property type="molecule type" value="Genomic_DNA"/>
</dbReference>
<keyword evidence="1" id="KW-1133">Transmembrane helix</keyword>
<keyword evidence="3" id="KW-1185">Reference proteome</keyword>
<feature type="transmembrane region" description="Helical" evidence="1">
    <location>
        <begin position="162"/>
        <end position="183"/>
    </location>
</feature>
<sequence>MIFNEILRTLTFNTYSQQNYQLNYKQLVKTISVGLLLYSVHNLTEGNDERRAFFSSLAAVLCLIISPVYHYHQTNEKLKFYLKKLLNWLKNAFIFLIIKPIIWLFEWIKYLFLLRWLPSKKIINLIKSTFQLIFNYSLILISKITINLILPIFSMILNKLNILLFLIYFNSIYPLILIFYSIYKKIEDFIFINYLGPLFQKILNKLPQKNILDTNSEHEYDEFLPSSNFQQEEEEEEENEIINNKQINNNKELLEDLIFDDEEEANSLLFFGLQQINISESDSDTDAFLPSSFIIKRKEKNN</sequence>
<gene>
    <name evidence="2" type="ORF">Mgra_00000862</name>
</gene>
<accession>A0A8T0A3K9</accession>
<keyword evidence="1" id="KW-0812">Transmembrane</keyword>
<evidence type="ECO:0000256" key="1">
    <source>
        <dbReference type="SAM" id="Phobius"/>
    </source>
</evidence>
<reference evidence="2" key="1">
    <citation type="journal article" date="2020" name="Ecol. Evol.">
        <title>Genome structure and content of the rice root-knot nematode (Meloidogyne graminicola).</title>
        <authorList>
            <person name="Phan N.T."/>
            <person name="Danchin E.G.J."/>
            <person name="Klopp C."/>
            <person name="Perfus-Barbeoch L."/>
            <person name="Kozlowski D.K."/>
            <person name="Koutsovoulos G.D."/>
            <person name="Lopez-Roques C."/>
            <person name="Bouchez O."/>
            <person name="Zahm M."/>
            <person name="Besnard G."/>
            <person name="Bellafiore S."/>
        </authorList>
    </citation>
    <scope>NUCLEOTIDE SEQUENCE</scope>
    <source>
        <strain evidence="2">VN-18</strain>
    </source>
</reference>
<evidence type="ECO:0008006" key="4">
    <source>
        <dbReference type="Google" id="ProtNLM"/>
    </source>
</evidence>
<dbReference type="AlphaFoldDB" id="A0A8T0A3K9"/>
<feature type="transmembrane region" description="Helical" evidence="1">
    <location>
        <begin position="133"/>
        <end position="156"/>
    </location>
</feature>
<evidence type="ECO:0000313" key="3">
    <source>
        <dbReference type="Proteomes" id="UP000605970"/>
    </source>
</evidence>
<feature type="transmembrane region" description="Helical" evidence="1">
    <location>
        <begin position="52"/>
        <end position="72"/>
    </location>
</feature>
<evidence type="ECO:0000313" key="2">
    <source>
        <dbReference type="EMBL" id="KAF7639533.1"/>
    </source>
</evidence>
<name>A0A8T0A3K9_9BILA</name>
<organism evidence="2 3">
    <name type="scientific">Meloidogyne graminicola</name>
    <dbReference type="NCBI Taxonomy" id="189291"/>
    <lineage>
        <taxon>Eukaryota</taxon>
        <taxon>Metazoa</taxon>
        <taxon>Ecdysozoa</taxon>
        <taxon>Nematoda</taxon>
        <taxon>Chromadorea</taxon>
        <taxon>Rhabditida</taxon>
        <taxon>Tylenchina</taxon>
        <taxon>Tylenchomorpha</taxon>
        <taxon>Tylenchoidea</taxon>
        <taxon>Meloidogynidae</taxon>
        <taxon>Meloidogyninae</taxon>
        <taxon>Meloidogyne</taxon>
    </lineage>
</organism>
<keyword evidence="1" id="KW-0472">Membrane</keyword>
<dbReference type="Proteomes" id="UP000605970">
    <property type="component" value="Unassembled WGS sequence"/>
</dbReference>